<dbReference type="Proteomes" id="UP000054248">
    <property type="component" value="Unassembled WGS sequence"/>
</dbReference>
<accession>A0A0C3KX31</accession>
<sequence length="728" mass="81181">MPDLANSSHSPNSTHFIPVPNPVDEFGEDGGQFYRCYDALAQELDDDMTIGLKEQLEGLLIFAGLFAGINTAFLALTLPLMTANPGDDTNALLAQNNAILFAISLGRNDSIPAEASPLPSAGFTPARNIFVVNVLFALSLAFAIVASFLAVLGRQWLVYYRRRSGGGPDRQRWEQLGRFLGAERWRMQLVLDDILPSLLQIGLVIFCISFILYLHILNPSASFIVAVPFYLGLAVLVLTAIFASWDQFCPYQTPLSHLLVWASQPLWKPLFLMGNLFWVFWSMLWPPDVGYHPALQQKVREGDLTSSLRATALKRAICTSDDPTTLLNTAANIFAVTNDASSQKILSDDEFLGRSLQLCGKSSRYAFQSQGYPQEEGYAAVARLYLAAFTHILLPMYSSIPEAHDWASALMASFEGGGHPLWLIPEHHIPTCSPTLIRTSLAFSLLRSLLISRPIGRLSNYLTSYSTALPISGWQVLPLFAMAIQMLAPAGVDPDKHWERHMFSRDKLVGFYTGDTLYTPAAIEGIEEAARGLSQHVYAHLVDCNKILVNILSSASIVAINALQQPDLGIENRTRLFLILEKCMRSSEFPAELRDEGRAIRAHVVMLLENLLDAQAAAKRIATSLLQLLGFFFAELLVCQRTEPWIDEDIEVLRLFGPLLLKLQSYGLSRCEDFISRYFWSLPIAYRAQARELSRVFTGLFRAFNDFRRTAERKTLALQVNLESHLAI</sequence>
<keyword evidence="4" id="KW-1185">Reference proteome</keyword>
<dbReference type="Pfam" id="PF20153">
    <property type="entry name" value="DUF6535"/>
    <property type="match status" value="1"/>
</dbReference>
<dbReference type="AlphaFoldDB" id="A0A0C3KX31"/>
<evidence type="ECO:0000313" key="3">
    <source>
        <dbReference type="EMBL" id="KIO25998.1"/>
    </source>
</evidence>
<feature type="transmembrane region" description="Helical" evidence="1">
    <location>
        <begin position="129"/>
        <end position="153"/>
    </location>
</feature>
<dbReference type="EMBL" id="KN823031">
    <property type="protein sequence ID" value="KIO25998.1"/>
    <property type="molecule type" value="Genomic_DNA"/>
</dbReference>
<gene>
    <name evidence="3" type="ORF">M407DRAFT_24661</name>
</gene>
<feature type="domain" description="DUF6535" evidence="2">
    <location>
        <begin position="36"/>
        <end position="214"/>
    </location>
</feature>
<protein>
    <recommendedName>
        <fullName evidence="2">DUF6535 domain-containing protein</fullName>
    </recommendedName>
</protein>
<organism evidence="3 4">
    <name type="scientific">Tulasnella calospora MUT 4182</name>
    <dbReference type="NCBI Taxonomy" id="1051891"/>
    <lineage>
        <taxon>Eukaryota</taxon>
        <taxon>Fungi</taxon>
        <taxon>Dikarya</taxon>
        <taxon>Basidiomycota</taxon>
        <taxon>Agaricomycotina</taxon>
        <taxon>Agaricomycetes</taxon>
        <taxon>Cantharellales</taxon>
        <taxon>Tulasnellaceae</taxon>
        <taxon>Tulasnella</taxon>
    </lineage>
</organism>
<dbReference type="HOGENOM" id="CLU_016402_1_0_1"/>
<keyword evidence="1" id="KW-0472">Membrane</keyword>
<feature type="transmembrane region" description="Helical" evidence="1">
    <location>
        <begin position="222"/>
        <end position="245"/>
    </location>
</feature>
<feature type="transmembrane region" description="Helical" evidence="1">
    <location>
        <begin position="58"/>
        <end position="81"/>
    </location>
</feature>
<reference evidence="3 4" key="1">
    <citation type="submission" date="2014-04" db="EMBL/GenBank/DDBJ databases">
        <authorList>
            <consortium name="DOE Joint Genome Institute"/>
            <person name="Kuo A."/>
            <person name="Girlanda M."/>
            <person name="Perotto S."/>
            <person name="Kohler A."/>
            <person name="Nagy L.G."/>
            <person name="Floudas D."/>
            <person name="Copeland A."/>
            <person name="Barry K.W."/>
            <person name="Cichocki N."/>
            <person name="Veneault-Fourrey C."/>
            <person name="LaButti K."/>
            <person name="Lindquist E.A."/>
            <person name="Lipzen A."/>
            <person name="Lundell T."/>
            <person name="Morin E."/>
            <person name="Murat C."/>
            <person name="Sun H."/>
            <person name="Tunlid A."/>
            <person name="Henrissat B."/>
            <person name="Grigoriev I.V."/>
            <person name="Hibbett D.S."/>
            <person name="Martin F."/>
            <person name="Nordberg H.P."/>
            <person name="Cantor M.N."/>
            <person name="Hua S.X."/>
        </authorList>
    </citation>
    <scope>NUCLEOTIDE SEQUENCE [LARGE SCALE GENOMIC DNA]</scope>
    <source>
        <strain evidence="3 4">MUT 4182</strain>
    </source>
</reference>
<reference evidence="4" key="2">
    <citation type="submission" date="2015-01" db="EMBL/GenBank/DDBJ databases">
        <title>Evolutionary Origins and Diversification of the Mycorrhizal Mutualists.</title>
        <authorList>
            <consortium name="DOE Joint Genome Institute"/>
            <consortium name="Mycorrhizal Genomics Consortium"/>
            <person name="Kohler A."/>
            <person name="Kuo A."/>
            <person name="Nagy L.G."/>
            <person name="Floudas D."/>
            <person name="Copeland A."/>
            <person name="Barry K.W."/>
            <person name="Cichocki N."/>
            <person name="Veneault-Fourrey C."/>
            <person name="LaButti K."/>
            <person name="Lindquist E.A."/>
            <person name="Lipzen A."/>
            <person name="Lundell T."/>
            <person name="Morin E."/>
            <person name="Murat C."/>
            <person name="Riley R."/>
            <person name="Ohm R."/>
            <person name="Sun H."/>
            <person name="Tunlid A."/>
            <person name="Henrissat B."/>
            <person name="Grigoriev I.V."/>
            <person name="Hibbett D.S."/>
            <person name="Martin F."/>
        </authorList>
    </citation>
    <scope>NUCLEOTIDE SEQUENCE [LARGE SCALE GENOMIC DNA]</scope>
    <source>
        <strain evidence="4">MUT 4182</strain>
    </source>
</reference>
<dbReference type="OrthoDB" id="3219854at2759"/>
<evidence type="ECO:0000313" key="4">
    <source>
        <dbReference type="Proteomes" id="UP000054248"/>
    </source>
</evidence>
<keyword evidence="1" id="KW-0812">Transmembrane</keyword>
<name>A0A0C3KX31_9AGAM</name>
<dbReference type="InterPro" id="IPR045338">
    <property type="entry name" value="DUF6535"/>
</dbReference>
<evidence type="ECO:0000259" key="2">
    <source>
        <dbReference type="Pfam" id="PF20153"/>
    </source>
</evidence>
<keyword evidence="1" id="KW-1133">Transmembrane helix</keyword>
<feature type="transmembrane region" description="Helical" evidence="1">
    <location>
        <begin position="194"/>
        <end position="216"/>
    </location>
</feature>
<proteinExistence type="predicted"/>
<evidence type="ECO:0000256" key="1">
    <source>
        <dbReference type="SAM" id="Phobius"/>
    </source>
</evidence>